<dbReference type="Proteomes" id="UP000033188">
    <property type="component" value="Chromosome 2"/>
</dbReference>
<dbReference type="GeneID" id="24564550"/>
<proteinExistence type="predicted"/>
<evidence type="ECO:0000313" key="2">
    <source>
        <dbReference type="Proteomes" id="UP000033188"/>
    </source>
</evidence>
<dbReference type="KEGG" id="bbig:BBBOND_0211530"/>
<dbReference type="EMBL" id="LK391708">
    <property type="protein sequence ID" value="CDR96009.1"/>
    <property type="molecule type" value="Genomic_DNA"/>
</dbReference>
<name>A0A061DAR5_BABBI</name>
<evidence type="ECO:0000313" key="1">
    <source>
        <dbReference type="EMBL" id="CDR96009.1"/>
    </source>
</evidence>
<dbReference type="AlphaFoldDB" id="A0A061DAR5"/>
<sequence length="128" mass="13956">MFGSISSSSLMNLRIFSLGRLQTRECAVEAQALNGPRKPISAHLEVVRYSFGSVSPRKWAANSSIRSSAATSASSGRTMVSSKRRIDSMVSGTCFSEGSRLRTRFLRGARSGASTILRARRSRFFCAL</sequence>
<dbReference type="RefSeq" id="XP_012768195.1">
    <property type="nucleotide sequence ID" value="XM_012912741.1"/>
</dbReference>
<organism evidence="1 2">
    <name type="scientific">Babesia bigemina</name>
    <dbReference type="NCBI Taxonomy" id="5866"/>
    <lineage>
        <taxon>Eukaryota</taxon>
        <taxon>Sar</taxon>
        <taxon>Alveolata</taxon>
        <taxon>Apicomplexa</taxon>
        <taxon>Aconoidasida</taxon>
        <taxon>Piroplasmida</taxon>
        <taxon>Babesiidae</taxon>
        <taxon>Babesia</taxon>
    </lineage>
</organism>
<gene>
    <name evidence="1" type="ORF">BBBOND_0211530</name>
</gene>
<protein>
    <submittedName>
        <fullName evidence="1">Uncharacterized protein</fullName>
    </submittedName>
</protein>
<reference evidence="2" key="1">
    <citation type="submission" date="2014-06" db="EMBL/GenBank/DDBJ databases">
        <authorList>
            <person name="Aslett M."/>
            <person name="De Silva N."/>
        </authorList>
    </citation>
    <scope>NUCLEOTIDE SEQUENCE [LARGE SCALE GENOMIC DNA]</scope>
    <source>
        <strain evidence="2">Bond</strain>
    </source>
</reference>
<accession>A0A061DAR5</accession>
<keyword evidence="2" id="KW-1185">Reference proteome</keyword>
<dbReference type="VEuPathDB" id="PiroplasmaDB:BBBOND_0211530"/>